<dbReference type="InterPro" id="IPR053374">
    <property type="entry name" value="TCP-1_chaperonin"/>
</dbReference>
<dbReference type="SUPFAM" id="SSF48592">
    <property type="entry name" value="GroEL equatorial domain-like"/>
    <property type="match status" value="1"/>
</dbReference>
<dbReference type="SUPFAM" id="SSF52029">
    <property type="entry name" value="GroEL apical domain-like"/>
    <property type="match status" value="1"/>
</dbReference>
<protein>
    <recommendedName>
        <fullName evidence="3">T-complex protein 1 subunit alpha</fullName>
    </recommendedName>
    <alternativeName>
        <fullName evidence="8">CCT-alpha</fullName>
    </alternativeName>
</protein>
<evidence type="ECO:0000256" key="1">
    <source>
        <dbReference type="ARBA" id="ARBA00004496"/>
    </source>
</evidence>
<dbReference type="GO" id="GO:0005832">
    <property type="term" value="C:chaperonin-containing T-complex"/>
    <property type="evidence" value="ECO:0000318"/>
    <property type="project" value="GO_Central"/>
</dbReference>
<dbReference type="PROSITE" id="PS00751">
    <property type="entry name" value="TCP1_2"/>
    <property type="match status" value="1"/>
</dbReference>
<dbReference type="Gene3D" id="3.30.260.10">
    <property type="entry name" value="TCP-1-like chaperonin intermediate domain"/>
    <property type="match status" value="1"/>
</dbReference>
<gene>
    <name evidence="11" type="primary">20195611</name>
    <name evidence="10" type="ORF">HELRODRAFT_115822</name>
</gene>
<evidence type="ECO:0000256" key="3">
    <source>
        <dbReference type="ARBA" id="ARBA00014424"/>
    </source>
</evidence>
<dbReference type="FunCoup" id="T1EGA9">
    <property type="interactions" value="1822"/>
</dbReference>
<name>T1EGA9_HELRO</name>
<dbReference type="CTD" id="20195611"/>
<keyword evidence="12" id="KW-1185">Reference proteome</keyword>
<dbReference type="SUPFAM" id="SSF54849">
    <property type="entry name" value="GroEL-intermediate domain like"/>
    <property type="match status" value="1"/>
</dbReference>
<dbReference type="InterPro" id="IPR017998">
    <property type="entry name" value="Chaperone_TCP-1"/>
</dbReference>
<dbReference type="GO" id="GO:0051082">
    <property type="term" value="F:unfolded protein binding"/>
    <property type="evidence" value="ECO:0000318"/>
    <property type="project" value="GO_Central"/>
</dbReference>
<keyword evidence="5 9" id="KW-0547">Nucleotide-binding</keyword>
<dbReference type="eggNOG" id="KOG0360">
    <property type="taxonomic scope" value="Eukaryota"/>
</dbReference>
<dbReference type="GeneID" id="20195611"/>
<evidence type="ECO:0000256" key="9">
    <source>
        <dbReference type="RuleBase" id="RU004187"/>
    </source>
</evidence>
<dbReference type="OrthoDB" id="496at2759"/>
<dbReference type="NCBIfam" id="TIGR02340">
    <property type="entry name" value="chap_CCT_alpha"/>
    <property type="match status" value="1"/>
</dbReference>
<keyword evidence="7 9" id="KW-0143">Chaperone</keyword>
<reference evidence="11" key="3">
    <citation type="submission" date="2015-06" db="UniProtKB">
        <authorList>
            <consortium name="EnsemblMetazoa"/>
        </authorList>
    </citation>
    <scope>IDENTIFICATION</scope>
</reference>
<dbReference type="NCBIfam" id="NF041083">
    <property type="entry name" value="thermosome_beta"/>
    <property type="match status" value="1"/>
</dbReference>
<dbReference type="InterPro" id="IPR027409">
    <property type="entry name" value="GroEL-like_apical_dom_sf"/>
</dbReference>
<dbReference type="FunFam" id="3.50.7.10:FF:000009">
    <property type="entry name" value="T-complex protein 1 subunit alpha"/>
    <property type="match status" value="1"/>
</dbReference>
<dbReference type="InParanoid" id="T1EGA9"/>
<dbReference type="GO" id="GO:0006457">
    <property type="term" value="P:protein folding"/>
    <property type="evidence" value="ECO:0000318"/>
    <property type="project" value="GO_Central"/>
</dbReference>
<evidence type="ECO:0000256" key="2">
    <source>
        <dbReference type="ARBA" id="ARBA00008020"/>
    </source>
</evidence>
<evidence type="ECO:0000313" key="10">
    <source>
        <dbReference type="EMBL" id="ESN92469.1"/>
    </source>
</evidence>
<accession>T1EGA9</accession>
<dbReference type="OMA" id="RGPNDYQ"/>
<evidence type="ECO:0000313" key="11">
    <source>
        <dbReference type="EnsemblMetazoa" id="HelroP115822"/>
    </source>
</evidence>
<dbReference type="CDD" id="cd03335">
    <property type="entry name" value="TCP1_alpha"/>
    <property type="match status" value="1"/>
</dbReference>
<comment type="subcellular location">
    <subcellularLocation>
        <location evidence="1">Cytoplasm</location>
    </subcellularLocation>
</comment>
<keyword evidence="6 9" id="KW-0067">ATP-binding</keyword>
<dbReference type="Proteomes" id="UP000015101">
    <property type="component" value="Unassembled WGS sequence"/>
</dbReference>
<sequence>MTSTMSALCVAGDRTTGQSVRTQNVMAACSIANIVKTSLGPVGLDKMLVDDVGDVTITNDGATILKLLEVEHPAAKVLVELAQLQDEEVGDGTTSVVIIAAELLKNADELVKYKIHPTSIISGYRLACKEACKYIQDNLTISTDELGKQSIINAAKTSMSSKVIGSDDEFFANLAVDAAHAVKVSDGKGGFKYPIKAINVLKAHGMRAVESVLVNGYALNCTVAAQAMPKRITNAKIALLDFSLQKAKMKLGVQVLVNDPSKLEAIRQRESDITKERVQKILSTGVNVVLTTGGIDDLCTKYFVDAGAMAVRRCKKVDLKRIAKATGGQLISTLANMEGEESYDASMMGQADEVIQERVSDDELILIKGPKAHTSASIILRGANDFLLDEMERSLHDALCVIKRVLESKSVVPGGGAVEAAVSIYLENFASSLSSREQLAIAEFANSLLVIPKQLAVNAALDSTDLVAKLRAFHNSSQTKPEHKELRWIGLDLIEGKVRDNKEAGVFEPTISKIKSLKFATEAAITILRIDDMIKLAPEQPKGKSYGDACNAGELDDY</sequence>
<dbReference type="GO" id="GO:0140662">
    <property type="term" value="F:ATP-dependent protein folding chaperone"/>
    <property type="evidence" value="ECO:0007669"/>
    <property type="project" value="InterPro"/>
</dbReference>
<organism evidence="11 12">
    <name type="scientific">Helobdella robusta</name>
    <name type="common">Californian leech</name>
    <dbReference type="NCBI Taxonomy" id="6412"/>
    <lineage>
        <taxon>Eukaryota</taxon>
        <taxon>Metazoa</taxon>
        <taxon>Spiralia</taxon>
        <taxon>Lophotrochozoa</taxon>
        <taxon>Annelida</taxon>
        <taxon>Clitellata</taxon>
        <taxon>Hirudinea</taxon>
        <taxon>Rhynchobdellida</taxon>
        <taxon>Glossiphoniidae</taxon>
        <taxon>Helobdella</taxon>
    </lineage>
</organism>
<dbReference type="KEGG" id="hro:HELRODRAFT_115822"/>
<dbReference type="NCBIfam" id="NF041082">
    <property type="entry name" value="thermosome_alpha"/>
    <property type="match status" value="1"/>
</dbReference>
<evidence type="ECO:0000256" key="5">
    <source>
        <dbReference type="ARBA" id="ARBA00022741"/>
    </source>
</evidence>
<dbReference type="FunFam" id="1.10.560.10:FF:000045">
    <property type="entry name" value="T-complex protein 1 subunit eta"/>
    <property type="match status" value="1"/>
</dbReference>
<dbReference type="Pfam" id="PF00118">
    <property type="entry name" value="Cpn60_TCP1"/>
    <property type="match status" value="1"/>
</dbReference>
<dbReference type="GO" id="GO:0005524">
    <property type="term" value="F:ATP binding"/>
    <property type="evidence" value="ECO:0007669"/>
    <property type="project" value="UniProtKB-KW"/>
</dbReference>
<reference evidence="12" key="1">
    <citation type="submission" date="2012-12" db="EMBL/GenBank/DDBJ databases">
        <authorList>
            <person name="Hellsten U."/>
            <person name="Grimwood J."/>
            <person name="Chapman J.A."/>
            <person name="Shapiro H."/>
            <person name="Aerts A."/>
            <person name="Otillar R.P."/>
            <person name="Terry A.Y."/>
            <person name="Boore J.L."/>
            <person name="Simakov O."/>
            <person name="Marletaz F."/>
            <person name="Cho S.-J."/>
            <person name="Edsinger-Gonzales E."/>
            <person name="Havlak P."/>
            <person name="Kuo D.-H."/>
            <person name="Larsson T."/>
            <person name="Lv J."/>
            <person name="Arendt D."/>
            <person name="Savage R."/>
            <person name="Osoegawa K."/>
            <person name="de Jong P."/>
            <person name="Lindberg D.R."/>
            <person name="Seaver E.C."/>
            <person name="Weisblat D.A."/>
            <person name="Putnam N.H."/>
            <person name="Grigoriev I.V."/>
            <person name="Rokhsar D.S."/>
        </authorList>
    </citation>
    <scope>NUCLEOTIDE SEQUENCE</scope>
</reference>
<keyword evidence="4" id="KW-0963">Cytoplasm</keyword>
<dbReference type="EnsemblMetazoa" id="HelroT115822">
    <property type="protein sequence ID" value="HelroP115822"/>
    <property type="gene ID" value="HelroG115822"/>
</dbReference>
<dbReference type="InterPro" id="IPR002423">
    <property type="entry name" value="Cpn60/GroEL/TCP-1"/>
</dbReference>
<dbReference type="HOGENOM" id="CLU_008891_5_1_1"/>
<dbReference type="Gene3D" id="1.10.560.10">
    <property type="entry name" value="GroEL-like equatorial domain"/>
    <property type="match status" value="1"/>
</dbReference>
<dbReference type="EMBL" id="AMQM01007546">
    <property type="status" value="NOT_ANNOTATED_CDS"/>
    <property type="molecule type" value="Genomic_DNA"/>
</dbReference>
<dbReference type="PROSITE" id="PS00750">
    <property type="entry name" value="TCP1_1"/>
    <property type="match status" value="1"/>
</dbReference>
<evidence type="ECO:0000256" key="4">
    <source>
        <dbReference type="ARBA" id="ARBA00022490"/>
    </source>
</evidence>
<dbReference type="PANTHER" id="PTHR11353">
    <property type="entry name" value="CHAPERONIN"/>
    <property type="match status" value="1"/>
</dbReference>
<dbReference type="STRING" id="6412.T1EGA9"/>
<dbReference type="InterPro" id="IPR054827">
    <property type="entry name" value="thermosome_alpha"/>
</dbReference>
<dbReference type="InterPro" id="IPR002194">
    <property type="entry name" value="Chaperonin_TCP-1_CS"/>
</dbReference>
<evidence type="ECO:0000256" key="8">
    <source>
        <dbReference type="ARBA" id="ARBA00030049"/>
    </source>
</evidence>
<dbReference type="InterPro" id="IPR012715">
    <property type="entry name" value="Chap_CCT_alpha"/>
</dbReference>
<dbReference type="InterPro" id="IPR027410">
    <property type="entry name" value="TCP-1-like_intermed_sf"/>
</dbReference>
<dbReference type="InterPro" id="IPR027413">
    <property type="entry name" value="GROEL-like_equatorial_sf"/>
</dbReference>
<dbReference type="AlphaFoldDB" id="T1EGA9"/>
<dbReference type="GO" id="GO:0016887">
    <property type="term" value="F:ATP hydrolysis activity"/>
    <property type="evidence" value="ECO:0007669"/>
    <property type="project" value="InterPro"/>
</dbReference>
<evidence type="ECO:0000313" key="12">
    <source>
        <dbReference type="Proteomes" id="UP000015101"/>
    </source>
</evidence>
<dbReference type="PRINTS" id="PR00304">
    <property type="entry name" value="TCOMPLEXTCP1"/>
</dbReference>
<dbReference type="Gene3D" id="3.50.7.10">
    <property type="entry name" value="GroEL"/>
    <property type="match status" value="1"/>
</dbReference>
<evidence type="ECO:0000256" key="6">
    <source>
        <dbReference type="ARBA" id="ARBA00022840"/>
    </source>
</evidence>
<dbReference type="RefSeq" id="XP_009029402.1">
    <property type="nucleotide sequence ID" value="XM_009031154.1"/>
</dbReference>
<dbReference type="PROSITE" id="PS00995">
    <property type="entry name" value="TCP1_3"/>
    <property type="match status" value="1"/>
</dbReference>
<comment type="similarity">
    <text evidence="2 9">Belongs to the TCP-1 chaperonin family.</text>
</comment>
<proteinExistence type="inferred from homology"/>
<reference evidence="10 12" key="2">
    <citation type="journal article" date="2013" name="Nature">
        <title>Insights into bilaterian evolution from three spiralian genomes.</title>
        <authorList>
            <person name="Simakov O."/>
            <person name="Marletaz F."/>
            <person name="Cho S.J."/>
            <person name="Edsinger-Gonzales E."/>
            <person name="Havlak P."/>
            <person name="Hellsten U."/>
            <person name="Kuo D.H."/>
            <person name="Larsson T."/>
            <person name="Lv J."/>
            <person name="Arendt D."/>
            <person name="Savage R."/>
            <person name="Osoegawa K."/>
            <person name="de Jong P."/>
            <person name="Grimwood J."/>
            <person name="Chapman J.A."/>
            <person name="Shapiro H."/>
            <person name="Aerts A."/>
            <person name="Otillar R.P."/>
            <person name="Terry A.Y."/>
            <person name="Boore J.L."/>
            <person name="Grigoriev I.V."/>
            <person name="Lindberg D.R."/>
            <person name="Seaver E.C."/>
            <person name="Weisblat D.A."/>
            <person name="Putnam N.H."/>
            <person name="Rokhsar D.S."/>
        </authorList>
    </citation>
    <scope>NUCLEOTIDE SEQUENCE</scope>
</reference>
<evidence type="ECO:0000256" key="7">
    <source>
        <dbReference type="ARBA" id="ARBA00023186"/>
    </source>
</evidence>
<dbReference type="EMBL" id="KB097640">
    <property type="protein sequence ID" value="ESN92469.1"/>
    <property type="molecule type" value="Genomic_DNA"/>
</dbReference>